<sequence length="47" mass="5226">MTSLFSSLEEQPRRPAASSPTPTTNPFQDPGFEVDESFPWEDAQEPA</sequence>
<evidence type="ECO:0000256" key="1">
    <source>
        <dbReference type="SAM" id="MobiDB-lite"/>
    </source>
</evidence>
<dbReference type="Proteomes" id="UP001344658">
    <property type="component" value="Unassembled WGS sequence"/>
</dbReference>
<dbReference type="EMBL" id="JAZEWV010000002">
    <property type="protein sequence ID" value="MEE4541303.1"/>
    <property type="molecule type" value="Genomic_DNA"/>
</dbReference>
<proteinExistence type="predicted"/>
<protein>
    <submittedName>
        <fullName evidence="2">Uncharacterized protein</fullName>
    </submittedName>
</protein>
<evidence type="ECO:0000313" key="2">
    <source>
        <dbReference type="EMBL" id="MEE4541303.1"/>
    </source>
</evidence>
<reference evidence="2 3" key="1">
    <citation type="submission" date="2023-12" db="EMBL/GenBank/DDBJ databases">
        <title>Streptomyces sp. V4-01.</title>
        <authorList>
            <person name="Somphong A."/>
            <person name="Phongsopitanun W."/>
        </authorList>
    </citation>
    <scope>NUCLEOTIDE SEQUENCE [LARGE SCALE GENOMIC DNA]</scope>
    <source>
        <strain evidence="2 3">V4-01</strain>
    </source>
</reference>
<gene>
    <name evidence="2" type="ORF">V2S66_04895</name>
</gene>
<keyword evidence="3" id="KW-1185">Reference proteome</keyword>
<feature type="compositionally biased region" description="Acidic residues" evidence="1">
    <location>
        <begin position="32"/>
        <end position="47"/>
    </location>
</feature>
<feature type="region of interest" description="Disordered" evidence="1">
    <location>
        <begin position="1"/>
        <end position="47"/>
    </location>
</feature>
<feature type="compositionally biased region" description="Low complexity" evidence="1">
    <location>
        <begin position="14"/>
        <end position="24"/>
    </location>
</feature>
<accession>A0ABU7P6M4</accession>
<name>A0ABU7P6M4_9ACTN</name>
<evidence type="ECO:0000313" key="3">
    <source>
        <dbReference type="Proteomes" id="UP001344658"/>
    </source>
</evidence>
<dbReference type="RefSeq" id="WP_330793171.1">
    <property type="nucleotide sequence ID" value="NZ_JAZEWV010000002.1"/>
</dbReference>
<organism evidence="2 3">
    <name type="scientific">Actinacidiphila polyblastidii</name>
    <dbReference type="NCBI Taxonomy" id="3110430"/>
    <lineage>
        <taxon>Bacteria</taxon>
        <taxon>Bacillati</taxon>
        <taxon>Actinomycetota</taxon>
        <taxon>Actinomycetes</taxon>
        <taxon>Kitasatosporales</taxon>
        <taxon>Streptomycetaceae</taxon>
        <taxon>Actinacidiphila</taxon>
    </lineage>
</organism>
<comment type="caution">
    <text evidence="2">The sequence shown here is derived from an EMBL/GenBank/DDBJ whole genome shotgun (WGS) entry which is preliminary data.</text>
</comment>